<dbReference type="InterPro" id="IPR058514">
    <property type="entry name" value="DUF8201"/>
</dbReference>
<reference evidence="3 4" key="1">
    <citation type="submission" date="2019-09" db="EMBL/GenBank/DDBJ databases">
        <title>Flavobacterium sp. nov., isolated from glacier ice.</title>
        <authorList>
            <person name="Liu Q."/>
        </authorList>
    </citation>
    <scope>NUCLEOTIDE SEQUENCE [LARGE SCALE GENOMIC DNA]</scope>
    <source>
        <strain evidence="3 4">NBRC 112527</strain>
    </source>
</reference>
<dbReference type="NCBIfam" id="NF047510">
    <property type="entry name" value="LIC_10190_fam"/>
    <property type="match status" value="1"/>
</dbReference>
<evidence type="ECO:0000313" key="3">
    <source>
        <dbReference type="EMBL" id="KAB1154116.1"/>
    </source>
</evidence>
<dbReference type="EMBL" id="WAEM01000010">
    <property type="protein sequence ID" value="KAB1154116.1"/>
    <property type="molecule type" value="Genomic_DNA"/>
</dbReference>
<feature type="transmembrane region" description="Helical" evidence="1">
    <location>
        <begin position="200"/>
        <end position="218"/>
    </location>
</feature>
<dbReference type="InterPro" id="IPR058065">
    <property type="entry name" value="LIC_10190-like"/>
</dbReference>
<keyword evidence="1" id="KW-0812">Transmembrane</keyword>
<feature type="transmembrane region" description="Helical" evidence="1">
    <location>
        <begin position="61"/>
        <end position="80"/>
    </location>
</feature>
<dbReference type="Pfam" id="PF26626">
    <property type="entry name" value="DUF8201"/>
    <property type="match status" value="1"/>
</dbReference>
<evidence type="ECO:0000256" key="1">
    <source>
        <dbReference type="SAM" id="Phobius"/>
    </source>
</evidence>
<feature type="transmembrane region" description="Helical" evidence="1">
    <location>
        <begin position="31"/>
        <end position="54"/>
    </location>
</feature>
<feature type="transmembrane region" description="Helical" evidence="1">
    <location>
        <begin position="400"/>
        <end position="418"/>
    </location>
</feature>
<feature type="transmembrane region" description="Helical" evidence="1">
    <location>
        <begin position="289"/>
        <end position="316"/>
    </location>
</feature>
<dbReference type="RefSeq" id="WP_151108485.1">
    <property type="nucleotide sequence ID" value="NZ_WAEM01000010.1"/>
</dbReference>
<comment type="caution">
    <text evidence="3">The sequence shown here is derived from an EMBL/GenBank/DDBJ whole genome shotgun (WGS) entry which is preliminary data.</text>
</comment>
<evidence type="ECO:0000259" key="2">
    <source>
        <dbReference type="Pfam" id="PF26626"/>
    </source>
</evidence>
<keyword evidence="4" id="KW-1185">Reference proteome</keyword>
<feature type="transmembrane region" description="Helical" evidence="1">
    <location>
        <begin position="100"/>
        <end position="120"/>
    </location>
</feature>
<dbReference type="AlphaFoldDB" id="A0A7J5A974"/>
<feature type="transmembrane region" description="Helical" evidence="1">
    <location>
        <begin position="449"/>
        <end position="468"/>
    </location>
</feature>
<gene>
    <name evidence="3" type="ORF">F6464_13520</name>
</gene>
<organism evidence="3 4">
    <name type="scientific">Flavobacterium luteum</name>
    <dbReference type="NCBI Taxonomy" id="2026654"/>
    <lineage>
        <taxon>Bacteria</taxon>
        <taxon>Pseudomonadati</taxon>
        <taxon>Bacteroidota</taxon>
        <taxon>Flavobacteriia</taxon>
        <taxon>Flavobacteriales</taxon>
        <taxon>Flavobacteriaceae</taxon>
        <taxon>Flavobacterium</taxon>
    </lineage>
</organism>
<protein>
    <recommendedName>
        <fullName evidence="2">DUF8201 domain-containing protein</fullName>
    </recommendedName>
</protein>
<evidence type="ECO:0000313" key="4">
    <source>
        <dbReference type="Proteomes" id="UP000490922"/>
    </source>
</evidence>
<feature type="transmembrane region" description="Helical" evidence="1">
    <location>
        <begin position="252"/>
        <end position="277"/>
    </location>
</feature>
<dbReference type="OrthoDB" id="344987at2"/>
<keyword evidence="1" id="KW-1133">Transmembrane helix</keyword>
<proteinExistence type="predicted"/>
<dbReference type="Proteomes" id="UP000490922">
    <property type="component" value="Unassembled WGS sequence"/>
</dbReference>
<keyword evidence="1" id="KW-0472">Membrane</keyword>
<accession>A0A7J5A974</accession>
<feature type="transmembrane region" description="Helical" evidence="1">
    <location>
        <begin position="225"/>
        <end position="240"/>
    </location>
</feature>
<feature type="domain" description="DUF8201" evidence="2">
    <location>
        <begin position="1"/>
        <end position="430"/>
    </location>
</feature>
<sequence>MLLIILSWIYILFTTINLGFGFDKIVGLKNTNFIVTSILGLFSVTVLASIWAIFGRINFEFYIFILIINCSIFLKYRTLILSSYRTFFNELKLLDTFLKFFLTVSFFLIVAQCASIPYVIDNESYYIQTIKWLNEYGFVKGLANLHLFLGQQSGWHITQSAFNFSFLYKNFNDLSGFCLLLGNIFAVQKLNEYYKSQNKTYLIIGLLPLVNIFFFQFISAPSPDIAVYIFSFIICFYFLENYKKTSIETFNLLVILILFLLYIKNTTLTFVLIPILLFFRNFEYISKKLFFSFSISLIVLVLFFTKNIIVCGSLIFPSKLPPFFVLDYTISDTVETLYYKQLKNYYGYFLSDEQFNTMSTFDLFLNWLSLPKLNGLFNKLSVLLIVICPFLIYKFQNKKALWILYVMMIIQLCILFSTSPQYRFFMNFVLFFSLFCVACFINRRKFITLMLLISLIPMIIIVFIPINLNRFSNHKFMLEMSTFSFKNAIYPYKNTKYNTQYEKIKTGNLNFNSPIENDFFWGCGDGDLPCVNKEQISFYEKYYNIKPQMRTSNLKDGFYTKKVNPNEL</sequence>
<feature type="transmembrane region" description="Helical" evidence="1">
    <location>
        <begin position="424"/>
        <end position="442"/>
    </location>
</feature>
<name>A0A7J5A974_9FLAO</name>